<comment type="caution">
    <text evidence="1">The sequence shown here is derived from an EMBL/GenBank/DDBJ whole genome shotgun (WGS) entry which is preliminary data.</text>
</comment>
<proteinExistence type="predicted"/>
<sequence length="122" mass="13474">MRRNLKLPPPASSDAELDEPLVILKPVLRPAIPGDRFGFQTRAALPPSYVGAQTVAEYTAEQASPRLVSGHAQSSHQCLQQHQFMPQAALMLINDLMPLHWMRYPLEGPVLHGLLQASVLMT</sequence>
<dbReference type="Proteomes" id="UP000683000">
    <property type="component" value="Unassembled WGS sequence"/>
</dbReference>
<dbReference type="AlphaFoldDB" id="A0A8I2YCZ6"/>
<accession>A0A8I2YCZ6</accession>
<keyword evidence="2" id="KW-1185">Reference proteome</keyword>
<name>A0A8I2YCZ6_9AGAM</name>
<gene>
    <name evidence="1" type="ORF">JVT61DRAFT_14217</name>
</gene>
<evidence type="ECO:0000313" key="2">
    <source>
        <dbReference type="Proteomes" id="UP000683000"/>
    </source>
</evidence>
<reference evidence="1" key="1">
    <citation type="submission" date="2021-03" db="EMBL/GenBank/DDBJ databases">
        <title>Evolutionary innovations through gain and loss of genes in the ectomycorrhizal Boletales.</title>
        <authorList>
            <person name="Wu G."/>
            <person name="Miyauchi S."/>
            <person name="Morin E."/>
            <person name="Yang Z.-L."/>
            <person name="Xu J."/>
            <person name="Martin F.M."/>
        </authorList>
    </citation>
    <scope>NUCLEOTIDE SEQUENCE</scope>
    <source>
        <strain evidence="1">BR01</strain>
    </source>
</reference>
<protein>
    <submittedName>
        <fullName evidence="1">Uncharacterized protein</fullName>
    </submittedName>
</protein>
<organism evidence="1 2">
    <name type="scientific">Boletus reticuloceps</name>
    <dbReference type="NCBI Taxonomy" id="495285"/>
    <lineage>
        <taxon>Eukaryota</taxon>
        <taxon>Fungi</taxon>
        <taxon>Dikarya</taxon>
        <taxon>Basidiomycota</taxon>
        <taxon>Agaricomycotina</taxon>
        <taxon>Agaricomycetes</taxon>
        <taxon>Agaricomycetidae</taxon>
        <taxon>Boletales</taxon>
        <taxon>Boletineae</taxon>
        <taxon>Boletaceae</taxon>
        <taxon>Boletoideae</taxon>
        <taxon>Boletus</taxon>
    </lineage>
</organism>
<evidence type="ECO:0000313" key="1">
    <source>
        <dbReference type="EMBL" id="KAG6369597.1"/>
    </source>
</evidence>
<dbReference type="EMBL" id="JAGFBS010000073">
    <property type="protein sequence ID" value="KAG6369597.1"/>
    <property type="molecule type" value="Genomic_DNA"/>
</dbReference>